<reference evidence="14 15" key="1">
    <citation type="submission" date="2019-05" db="EMBL/GenBank/DDBJ databases">
        <authorList>
            <person name="Qu J.-H."/>
        </authorList>
    </citation>
    <scope>NUCLEOTIDE SEQUENCE [LARGE SCALE GENOMIC DNA]</scope>
    <source>
        <strain evidence="14 15">T17</strain>
    </source>
</reference>
<sequence>MSIKQRITIGFGLLVATLLLLFSFFIYQTYESYRESLMRSRLQRRALAGQLYFQNRLEFHRSSYLTLPDQHEFLVDSANRIIYQSSGKADYTLTPALVKEARLKEVYFSYHAHPWKKPKEGVALSFNINGSKYVSVVTAYDVNGFQANDSLFFILASGNVILLVIVSIASFLFARSAMRPFDGLIRQMNPAAVNDFSFRLGGAAARDEAGYLASSFNELLSRLQGLASSQEHFVSYASHEIRTPLTVVKGILETSLAYDNNIPDIRQSLEKALVRLEGAIDLANSLLQLAEVEGLQSDRLKEDINIVDTVFDTISYFGEKYPEQQINFQLTDTFTEHSSNIRIMGNITLLRTVLINILDNASKYSSQKPIDLKVDYEPLWVIIEIRDQGVGIPSSQIDDVFLPMMRAGNVRNLPGFGLGLTLAKKIIDLFGGRLNVLSKDKVGTTISVHLPSLALDD</sequence>
<evidence type="ECO:0000256" key="10">
    <source>
        <dbReference type="ARBA" id="ARBA00023136"/>
    </source>
</evidence>
<name>A0A5R9KZ42_9BACT</name>
<feature type="domain" description="HAMP" evidence="13">
    <location>
        <begin position="175"/>
        <end position="228"/>
    </location>
</feature>
<evidence type="ECO:0000256" key="9">
    <source>
        <dbReference type="ARBA" id="ARBA00023012"/>
    </source>
</evidence>
<organism evidence="14 15">
    <name type="scientific">Dyadobacter luticola</name>
    <dbReference type="NCBI Taxonomy" id="1979387"/>
    <lineage>
        <taxon>Bacteria</taxon>
        <taxon>Pseudomonadati</taxon>
        <taxon>Bacteroidota</taxon>
        <taxon>Cytophagia</taxon>
        <taxon>Cytophagales</taxon>
        <taxon>Spirosomataceae</taxon>
        <taxon>Dyadobacter</taxon>
    </lineage>
</organism>
<dbReference type="GO" id="GO:0005886">
    <property type="term" value="C:plasma membrane"/>
    <property type="evidence" value="ECO:0007669"/>
    <property type="project" value="TreeGrafter"/>
</dbReference>
<dbReference type="InterPro" id="IPR004358">
    <property type="entry name" value="Sig_transdc_His_kin-like_C"/>
</dbReference>
<feature type="domain" description="Histidine kinase" evidence="12">
    <location>
        <begin position="236"/>
        <end position="454"/>
    </location>
</feature>
<feature type="transmembrane region" description="Helical" evidence="11">
    <location>
        <begin position="7"/>
        <end position="30"/>
    </location>
</feature>
<keyword evidence="15" id="KW-1185">Reference proteome</keyword>
<dbReference type="GO" id="GO:0000155">
    <property type="term" value="F:phosphorelay sensor kinase activity"/>
    <property type="evidence" value="ECO:0007669"/>
    <property type="project" value="InterPro"/>
</dbReference>
<dbReference type="PROSITE" id="PS50885">
    <property type="entry name" value="HAMP"/>
    <property type="match status" value="1"/>
</dbReference>
<evidence type="ECO:0000256" key="8">
    <source>
        <dbReference type="ARBA" id="ARBA00022989"/>
    </source>
</evidence>
<dbReference type="SUPFAM" id="SSF158472">
    <property type="entry name" value="HAMP domain-like"/>
    <property type="match status" value="1"/>
</dbReference>
<dbReference type="CDD" id="cd00082">
    <property type="entry name" value="HisKA"/>
    <property type="match status" value="1"/>
</dbReference>
<comment type="catalytic activity">
    <reaction evidence="1">
        <text>ATP + protein L-histidine = ADP + protein N-phospho-L-histidine.</text>
        <dbReference type="EC" id="2.7.13.3"/>
    </reaction>
</comment>
<dbReference type="PANTHER" id="PTHR45436">
    <property type="entry name" value="SENSOR HISTIDINE KINASE YKOH"/>
    <property type="match status" value="1"/>
</dbReference>
<dbReference type="InterPro" id="IPR050428">
    <property type="entry name" value="TCS_sensor_his_kinase"/>
</dbReference>
<evidence type="ECO:0000256" key="3">
    <source>
        <dbReference type="ARBA" id="ARBA00012438"/>
    </source>
</evidence>
<dbReference type="Gene3D" id="3.30.565.10">
    <property type="entry name" value="Histidine kinase-like ATPase, C-terminal domain"/>
    <property type="match status" value="1"/>
</dbReference>
<gene>
    <name evidence="14" type="ORF">FEN17_18220</name>
</gene>
<keyword evidence="7 14" id="KW-0418">Kinase</keyword>
<evidence type="ECO:0000256" key="6">
    <source>
        <dbReference type="ARBA" id="ARBA00022692"/>
    </source>
</evidence>
<comment type="caution">
    <text evidence="14">The sequence shown here is derived from an EMBL/GenBank/DDBJ whole genome shotgun (WGS) entry which is preliminary data.</text>
</comment>
<dbReference type="EC" id="2.7.13.3" evidence="3"/>
<dbReference type="InterPro" id="IPR036890">
    <property type="entry name" value="HATPase_C_sf"/>
</dbReference>
<feature type="transmembrane region" description="Helical" evidence="11">
    <location>
        <begin position="151"/>
        <end position="174"/>
    </location>
</feature>
<dbReference type="InterPro" id="IPR003660">
    <property type="entry name" value="HAMP_dom"/>
</dbReference>
<dbReference type="EMBL" id="VCEJ01000004">
    <property type="protein sequence ID" value="TLV01369.1"/>
    <property type="molecule type" value="Genomic_DNA"/>
</dbReference>
<evidence type="ECO:0000256" key="1">
    <source>
        <dbReference type="ARBA" id="ARBA00000085"/>
    </source>
</evidence>
<dbReference type="SUPFAM" id="SSF47384">
    <property type="entry name" value="Homodimeric domain of signal transducing histidine kinase"/>
    <property type="match status" value="1"/>
</dbReference>
<evidence type="ECO:0000313" key="15">
    <source>
        <dbReference type="Proteomes" id="UP000306402"/>
    </source>
</evidence>
<accession>A0A5R9KZ42</accession>
<evidence type="ECO:0000256" key="11">
    <source>
        <dbReference type="SAM" id="Phobius"/>
    </source>
</evidence>
<evidence type="ECO:0000256" key="2">
    <source>
        <dbReference type="ARBA" id="ARBA00004370"/>
    </source>
</evidence>
<dbReference type="PANTHER" id="PTHR45436:SF5">
    <property type="entry name" value="SENSOR HISTIDINE KINASE TRCS"/>
    <property type="match status" value="1"/>
</dbReference>
<dbReference type="SMART" id="SM00388">
    <property type="entry name" value="HisKA"/>
    <property type="match status" value="1"/>
</dbReference>
<keyword evidence="4" id="KW-0597">Phosphoprotein</keyword>
<keyword evidence="10 11" id="KW-0472">Membrane</keyword>
<keyword evidence="5" id="KW-0808">Transferase</keyword>
<dbReference type="InterPro" id="IPR003594">
    <property type="entry name" value="HATPase_dom"/>
</dbReference>
<keyword evidence="9" id="KW-0902">Two-component regulatory system</keyword>
<dbReference type="Gene3D" id="6.10.340.10">
    <property type="match status" value="1"/>
</dbReference>
<dbReference type="AlphaFoldDB" id="A0A5R9KZ42"/>
<dbReference type="Pfam" id="PF02518">
    <property type="entry name" value="HATPase_c"/>
    <property type="match status" value="1"/>
</dbReference>
<evidence type="ECO:0000259" key="13">
    <source>
        <dbReference type="PROSITE" id="PS50885"/>
    </source>
</evidence>
<dbReference type="SMART" id="SM00387">
    <property type="entry name" value="HATPase_c"/>
    <property type="match status" value="1"/>
</dbReference>
<proteinExistence type="predicted"/>
<dbReference type="Pfam" id="PF00512">
    <property type="entry name" value="HisKA"/>
    <property type="match status" value="1"/>
</dbReference>
<evidence type="ECO:0000256" key="7">
    <source>
        <dbReference type="ARBA" id="ARBA00022777"/>
    </source>
</evidence>
<dbReference type="RefSeq" id="WP_138366740.1">
    <property type="nucleotide sequence ID" value="NZ_VCEJ01000004.1"/>
</dbReference>
<dbReference type="SMART" id="SM00304">
    <property type="entry name" value="HAMP"/>
    <property type="match status" value="1"/>
</dbReference>
<dbReference type="Gene3D" id="1.10.287.130">
    <property type="match status" value="1"/>
</dbReference>
<protein>
    <recommendedName>
        <fullName evidence="3">histidine kinase</fullName>
        <ecNumber evidence="3">2.7.13.3</ecNumber>
    </recommendedName>
</protein>
<dbReference type="InterPro" id="IPR003661">
    <property type="entry name" value="HisK_dim/P_dom"/>
</dbReference>
<dbReference type="InterPro" id="IPR036097">
    <property type="entry name" value="HisK_dim/P_sf"/>
</dbReference>
<dbReference type="PROSITE" id="PS50109">
    <property type="entry name" value="HIS_KIN"/>
    <property type="match status" value="1"/>
</dbReference>
<evidence type="ECO:0000313" key="14">
    <source>
        <dbReference type="EMBL" id="TLV01369.1"/>
    </source>
</evidence>
<dbReference type="SUPFAM" id="SSF55874">
    <property type="entry name" value="ATPase domain of HSP90 chaperone/DNA topoisomerase II/histidine kinase"/>
    <property type="match status" value="1"/>
</dbReference>
<comment type="subcellular location">
    <subcellularLocation>
        <location evidence="2">Membrane</location>
    </subcellularLocation>
</comment>
<keyword evidence="6 11" id="KW-0812">Transmembrane</keyword>
<dbReference type="InterPro" id="IPR005467">
    <property type="entry name" value="His_kinase_dom"/>
</dbReference>
<dbReference type="OrthoDB" id="913606at2"/>
<evidence type="ECO:0000256" key="4">
    <source>
        <dbReference type="ARBA" id="ARBA00022553"/>
    </source>
</evidence>
<dbReference type="PRINTS" id="PR00344">
    <property type="entry name" value="BCTRLSENSOR"/>
</dbReference>
<keyword evidence="8 11" id="KW-1133">Transmembrane helix</keyword>
<dbReference type="Proteomes" id="UP000306402">
    <property type="component" value="Unassembled WGS sequence"/>
</dbReference>
<evidence type="ECO:0000256" key="5">
    <source>
        <dbReference type="ARBA" id="ARBA00022679"/>
    </source>
</evidence>
<evidence type="ECO:0000259" key="12">
    <source>
        <dbReference type="PROSITE" id="PS50109"/>
    </source>
</evidence>
<dbReference type="CDD" id="cd00075">
    <property type="entry name" value="HATPase"/>
    <property type="match status" value="1"/>
</dbReference>